<evidence type="ECO:0000313" key="1">
    <source>
        <dbReference type="EMBL" id="CAG8458976.1"/>
    </source>
</evidence>
<feature type="non-terminal residue" evidence="1">
    <location>
        <position position="1"/>
    </location>
</feature>
<protein>
    <submittedName>
        <fullName evidence="1">8587_t:CDS:1</fullName>
    </submittedName>
</protein>
<evidence type="ECO:0000313" key="2">
    <source>
        <dbReference type="Proteomes" id="UP000789920"/>
    </source>
</evidence>
<accession>A0ACA9K8G1</accession>
<proteinExistence type="predicted"/>
<name>A0ACA9K8G1_9GLOM</name>
<dbReference type="EMBL" id="CAJVQC010000046">
    <property type="protein sequence ID" value="CAG8458976.1"/>
    <property type="molecule type" value="Genomic_DNA"/>
</dbReference>
<organism evidence="1 2">
    <name type="scientific">Racocetra persica</name>
    <dbReference type="NCBI Taxonomy" id="160502"/>
    <lineage>
        <taxon>Eukaryota</taxon>
        <taxon>Fungi</taxon>
        <taxon>Fungi incertae sedis</taxon>
        <taxon>Mucoromycota</taxon>
        <taxon>Glomeromycotina</taxon>
        <taxon>Glomeromycetes</taxon>
        <taxon>Diversisporales</taxon>
        <taxon>Gigasporaceae</taxon>
        <taxon>Racocetra</taxon>
    </lineage>
</organism>
<reference evidence="1" key="1">
    <citation type="submission" date="2021-06" db="EMBL/GenBank/DDBJ databases">
        <authorList>
            <person name="Kallberg Y."/>
            <person name="Tangrot J."/>
            <person name="Rosling A."/>
        </authorList>
    </citation>
    <scope>NUCLEOTIDE SEQUENCE</scope>
    <source>
        <strain evidence="1">MA461A</strain>
    </source>
</reference>
<gene>
    <name evidence="1" type="ORF">RPERSI_LOCUS71</name>
</gene>
<sequence length="67" mass="7419">NIVRHANARVISSISKIEIQLLQLFGDALNVPECQDVCVTTMHPIIQELMPIGTEDDSEDIDEESPS</sequence>
<comment type="caution">
    <text evidence="1">The sequence shown here is derived from an EMBL/GenBank/DDBJ whole genome shotgun (WGS) entry which is preliminary data.</text>
</comment>
<dbReference type="Proteomes" id="UP000789920">
    <property type="component" value="Unassembled WGS sequence"/>
</dbReference>
<keyword evidence="2" id="KW-1185">Reference proteome</keyword>